<comment type="catalytic activity">
    <reaction evidence="1">
        <text>ATP + protein L-histidine = ADP + protein N-phospho-L-histidine.</text>
        <dbReference type="EC" id="2.7.13.3"/>
    </reaction>
</comment>
<keyword evidence="16" id="KW-1185">Reference proteome</keyword>
<gene>
    <name evidence="15" type="ORF">SAMN02745206_00661</name>
</gene>
<dbReference type="PROSITE" id="PS50885">
    <property type="entry name" value="HAMP"/>
    <property type="match status" value="1"/>
</dbReference>
<dbReference type="InterPro" id="IPR003661">
    <property type="entry name" value="HisK_dim/P_dom"/>
</dbReference>
<dbReference type="InterPro" id="IPR003660">
    <property type="entry name" value="HAMP_dom"/>
</dbReference>
<dbReference type="PRINTS" id="PR00344">
    <property type="entry name" value="BCTRLSENSOR"/>
</dbReference>
<feature type="compositionally biased region" description="Basic and acidic residues" evidence="11">
    <location>
        <begin position="564"/>
        <end position="576"/>
    </location>
</feature>
<evidence type="ECO:0000256" key="12">
    <source>
        <dbReference type="SAM" id="Phobius"/>
    </source>
</evidence>
<keyword evidence="8" id="KW-0418">Kinase</keyword>
<dbReference type="InterPro" id="IPR029151">
    <property type="entry name" value="Sensor-like_sf"/>
</dbReference>
<dbReference type="PANTHER" id="PTHR43065">
    <property type="entry name" value="SENSOR HISTIDINE KINASE"/>
    <property type="match status" value="1"/>
</dbReference>
<keyword evidence="7 12" id="KW-0812">Transmembrane</keyword>
<dbReference type="STRING" id="1121391.SAMN02745206_00661"/>
<dbReference type="EMBL" id="FQVB01000006">
    <property type="protein sequence ID" value="SHE68224.1"/>
    <property type="molecule type" value="Genomic_DNA"/>
</dbReference>
<dbReference type="GO" id="GO:0000155">
    <property type="term" value="F:phosphorelay sensor kinase activity"/>
    <property type="evidence" value="ECO:0007669"/>
    <property type="project" value="InterPro"/>
</dbReference>
<evidence type="ECO:0000313" key="15">
    <source>
        <dbReference type="EMBL" id="SHE68224.1"/>
    </source>
</evidence>
<dbReference type="OrthoDB" id="9781147at2"/>
<dbReference type="AlphaFoldDB" id="A0A1M4VGR3"/>
<dbReference type="Gene3D" id="3.30.565.10">
    <property type="entry name" value="Histidine kinase-like ATPase, C-terminal domain"/>
    <property type="match status" value="1"/>
</dbReference>
<keyword evidence="9 12" id="KW-1133">Transmembrane helix</keyword>
<evidence type="ECO:0000256" key="1">
    <source>
        <dbReference type="ARBA" id="ARBA00000085"/>
    </source>
</evidence>
<dbReference type="RefSeq" id="WP_073036923.1">
    <property type="nucleotide sequence ID" value="NZ_FQVB01000006.1"/>
</dbReference>
<dbReference type="EC" id="2.7.13.3" evidence="3"/>
<feature type="region of interest" description="Disordered" evidence="11">
    <location>
        <begin position="557"/>
        <end position="581"/>
    </location>
</feature>
<dbReference type="SUPFAM" id="SSF55874">
    <property type="entry name" value="ATPase domain of HSP90 chaperone/DNA topoisomerase II/histidine kinase"/>
    <property type="match status" value="1"/>
</dbReference>
<proteinExistence type="predicted"/>
<feature type="transmembrane region" description="Helical" evidence="12">
    <location>
        <begin position="330"/>
        <end position="352"/>
    </location>
</feature>
<sequence length="654" mass="71250">MQLLKKTRTKLIVSFLGVSFLVGVTSLIVGAHLLYQAYVGEVSGRIETDLNAARLMVDEQVHQVQLGLEAALAGTGWSGSAEEDQPARLLRLLENLARAAGLDLCGMVDGNGRVVARIGPDPFPVSADYGHHPFVGPALRDQTEVAGAVVLPAKWLAQENPVLAHRARVPVVSIPQEGRAEPNGEPFVEEGVLLGAAVPVFRGGSFVGVAYGAVLVNGNTNLVDRIRDTVFRRDKGEGPEGTVTIFLRDLRIATNVTLPDGARAHGTRAQAEVARRVLQEGRRWVGRAQVVSDWFMTSYEPLVDAVTGERIGMLYVGIPERPYVDVRNRALFTFFAMSLLGITTAIVVGSVLERKIMWPVHQLIEAARQVSQGDLSPKIEPVSESELGVLQKTFKDMLASIRERENRQRQETEDKLFRAQKQASVGRLAAGVAHEINNPLTGVLTFSHLLMNREDLPEDVRDGLKTIADATERVRKIVKGLLDFSRQTALHPEPTDINHLVRSTVALMENQALIKGVELNCLLAESLPPLVVDPEQMRGVFMNLLINALDATEAGGTITVSSRTESRPDRDGRERPGVSVSVLDTGCGIPEEHMGKLFDPFFTTKEVGKGTGLGLSVSYGIVARHGGRIFVNSAPGRGSTFTVWLPLERDDDRE</sequence>
<name>A0A1M4VGR3_9BACT</name>
<evidence type="ECO:0000256" key="4">
    <source>
        <dbReference type="ARBA" id="ARBA00022475"/>
    </source>
</evidence>
<dbReference type="CDD" id="cd06225">
    <property type="entry name" value="HAMP"/>
    <property type="match status" value="1"/>
</dbReference>
<evidence type="ECO:0000313" key="16">
    <source>
        <dbReference type="Proteomes" id="UP000184076"/>
    </source>
</evidence>
<dbReference type="Pfam" id="PF17202">
    <property type="entry name" value="sCache_3_3"/>
    <property type="match status" value="1"/>
</dbReference>
<dbReference type="Pfam" id="PF00512">
    <property type="entry name" value="HisKA"/>
    <property type="match status" value="1"/>
</dbReference>
<dbReference type="Gene3D" id="1.10.287.130">
    <property type="match status" value="1"/>
</dbReference>
<evidence type="ECO:0000256" key="9">
    <source>
        <dbReference type="ARBA" id="ARBA00022989"/>
    </source>
</evidence>
<comment type="subcellular location">
    <subcellularLocation>
        <location evidence="2">Cell membrane</location>
        <topology evidence="2">Multi-pass membrane protein</topology>
    </subcellularLocation>
</comment>
<protein>
    <recommendedName>
        <fullName evidence="3">histidine kinase</fullName>
        <ecNumber evidence="3">2.7.13.3</ecNumber>
    </recommendedName>
</protein>
<keyword evidence="5" id="KW-0597">Phosphoprotein</keyword>
<evidence type="ECO:0000256" key="6">
    <source>
        <dbReference type="ARBA" id="ARBA00022679"/>
    </source>
</evidence>
<evidence type="ECO:0000259" key="13">
    <source>
        <dbReference type="PROSITE" id="PS50109"/>
    </source>
</evidence>
<dbReference type="InterPro" id="IPR036097">
    <property type="entry name" value="HisK_dim/P_sf"/>
</dbReference>
<dbReference type="InterPro" id="IPR005467">
    <property type="entry name" value="His_kinase_dom"/>
</dbReference>
<evidence type="ECO:0000256" key="7">
    <source>
        <dbReference type="ARBA" id="ARBA00022692"/>
    </source>
</evidence>
<dbReference type="PROSITE" id="PS50109">
    <property type="entry name" value="HIS_KIN"/>
    <property type="match status" value="1"/>
</dbReference>
<evidence type="ECO:0000256" key="11">
    <source>
        <dbReference type="SAM" id="MobiDB-lite"/>
    </source>
</evidence>
<keyword evidence="10 12" id="KW-0472">Membrane</keyword>
<dbReference type="SUPFAM" id="SSF158472">
    <property type="entry name" value="HAMP domain-like"/>
    <property type="match status" value="1"/>
</dbReference>
<feature type="transmembrane region" description="Helical" evidence="12">
    <location>
        <begin position="12"/>
        <end position="35"/>
    </location>
</feature>
<dbReference type="SMART" id="SM00387">
    <property type="entry name" value="HATPase_c"/>
    <property type="match status" value="1"/>
</dbReference>
<evidence type="ECO:0000256" key="2">
    <source>
        <dbReference type="ARBA" id="ARBA00004651"/>
    </source>
</evidence>
<evidence type="ECO:0000256" key="10">
    <source>
        <dbReference type="ARBA" id="ARBA00023136"/>
    </source>
</evidence>
<dbReference type="SMART" id="SM00388">
    <property type="entry name" value="HisKA"/>
    <property type="match status" value="1"/>
</dbReference>
<organism evidence="15 16">
    <name type="scientific">Desulfacinum infernum DSM 9756</name>
    <dbReference type="NCBI Taxonomy" id="1121391"/>
    <lineage>
        <taxon>Bacteria</taxon>
        <taxon>Pseudomonadati</taxon>
        <taxon>Thermodesulfobacteriota</taxon>
        <taxon>Syntrophobacteria</taxon>
        <taxon>Syntrophobacterales</taxon>
        <taxon>Syntrophobacteraceae</taxon>
        <taxon>Desulfacinum</taxon>
    </lineage>
</organism>
<dbReference type="GO" id="GO:0005886">
    <property type="term" value="C:plasma membrane"/>
    <property type="evidence" value="ECO:0007669"/>
    <property type="project" value="UniProtKB-SubCell"/>
</dbReference>
<feature type="domain" description="Histidine kinase" evidence="13">
    <location>
        <begin position="431"/>
        <end position="649"/>
    </location>
</feature>
<dbReference type="Pfam" id="PF00672">
    <property type="entry name" value="HAMP"/>
    <property type="match status" value="1"/>
</dbReference>
<dbReference type="InterPro" id="IPR033463">
    <property type="entry name" value="sCache_3"/>
</dbReference>
<dbReference type="Pfam" id="PF02518">
    <property type="entry name" value="HATPase_c"/>
    <property type="match status" value="1"/>
</dbReference>
<dbReference type="InterPro" id="IPR003594">
    <property type="entry name" value="HATPase_dom"/>
</dbReference>
<dbReference type="PANTHER" id="PTHR43065:SF42">
    <property type="entry name" value="TWO-COMPONENT SENSOR PPRA"/>
    <property type="match status" value="1"/>
</dbReference>
<dbReference type="InterPro" id="IPR036890">
    <property type="entry name" value="HATPase_C_sf"/>
</dbReference>
<evidence type="ECO:0000256" key="5">
    <source>
        <dbReference type="ARBA" id="ARBA00022553"/>
    </source>
</evidence>
<dbReference type="CDD" id="cd00082">
    <property type="entry name" value="HisKA"/>
    <property type="match status" value="1"/>
</dbReference>
<keyword evidence="6" id="KW-0808">Transferase</keyword>
<accession>A0A1M4VGR3</accession>
<evidence type="ECO:0000256" key="8">
    <source>
        <dbReference type="ARBA" id="ARBA00022777"/>
    </source>
</evidence>
<dbReference type="SMART" id="SM00304">
    <property type="entry name" value="HAMP"/>
    <property type="match status" value="1"/>
</dbReference>
<dbReference type="InterPro" id="IPR004358">
    <property type="entry name" value="Sig_transdc_His_kin-like_C"/>
</dbReference>
<evidence type="ECO:0000256" key="3">
    <source>
        <dbReference type="ARBA" id="ARBA00012438"/>
    </source>
</evidence>
<dbReference type="SUPFAM" id="SSF103190">
    <property type="entry name" value="Sensory domain-like"/>
    <property type="match status" value="1"/>
</dbReference>
<keyword evidence="4" id="KW-1003">Cell membrane</keyword>
<evidence type="ECO:0000259" key="14">
    <source>
        <dbReference type="PROSITE" id="PS50885"/>
    </source>
</evidence>
<dbReference type="Proteomes" id="UP000184076">
    <property type="component" value="Unassembled WGS sequence"/>
</dbReference>
<dbReference type="SUPFAM" id="SSF47384">
    <property type="entry name" value="Homodimeric domain of signal transducing histidine kinase"/>
    <property type="match status" value="1"/>
</dbReference>
<feature type="domain" description="HAMP" evidence="14">
    <location>
        <begin position="354"/>
        <end position="406"/>
    </location>
</feature>
<reference evidence="16" key="1">
    <citation type="submission" date="2016-11" db="EMBL/GenBank/DDBJ databases">
        <authorList>
            <person name="Varghese N."/>
            <person name="Submissions S."/>
        </authorList>
    </citation>
    <scope>NUCLEOTIDE SEQUENCE [LARGE SCALE GENOMIC DNA]</scope>
    <source>
        <strain evidence="16">DSM 9756</strain>
    </source>
</reference>
<dbReference type="Gene3D" id="6.10.340.10">
    <property type="match status" value="1"/>
</dbReference>